<dbReference type="GO" id="GO:0005524">
    <property type="term" value="F:ATP binding"/>
    <property type="evidence" value="ECO:0007669"/>
    <property type="project" value="UniProtKB-UniRule"/>
</dbReference>
<gene>
    <name evidence="16" type="primary">aroK</name>
    <name evidence="17" type="synonym">aroB</name>
    <name evidence="20" type="ORF">HNR73_007379</name>
</gene>
<comment type="pathway">
    <text evidence="3 17">Metabolic intermediate biosynthesis; chorismate biosynthesis; chorismate from D-erythrose 4-phosphate and phosphoenolpyruvate: step 2/7.</text>
</comment>
<evidence type="ECO:0000256" key="4">
    <source>
        <dbReference type="ARBA" id="ARBA00004842"/>
    </source>
</evidence>
<evidence type="ECO:0000256" key="8">
    <source>
        <dbReference type="ARBA" id="ARBA00022741"/>
    </source>
</evidence>
<feature type="binding site" evidence="16">
    <location>
        <position position="58"/>
    </location>
    <ligand>
        <name>substrate</name>
    </ligand>
</feature>
<dbReference type="InterPro" id="IPR000623">
    <property type="entry name" value="Shikimate_kinase/TSH1"/>
</dbReference>
<evidence type="ECO:0000256" key="9">
    <source>
        <dbReference type="ARBA" id="ARBA00022777"/>
    </source>
</evidence>
<evidence type="ECO:0000256" key="7">
    <source>
        <dbReference type="ARBA" id="ARBA00022679"/>
    </source>
</evidence>
<dbReference type="EC" id="4.2.3.4" evidence="17"/>
<dbReference type="HAMAP" id="MF_00109">
    <property type="entry name" value="Shikimate_kinase"/>
    <property type="match status" value="1"/>
</dbReference>
<keyword evidence="21" id="KW-1185">Reference proteome</keyword>
<dbReference type="AlphaFoldDB" id="A0A841FUM7"/>
<dbReference type="Pfam" id="PF01202">
    <property type="entry name" value="SKI"/>
    <property type="match status" value="1"/>
</dbReference>
<comment type="cofactor">
    <cofactor evidence="16">
        <name>Mg(2+)</name>
        <dbReference type="ChEBI" id="CHEBI:18420"/>
    </cofactor>
    <text evidence="16">Binds 1 Mg(2+) ion per subunit.</text>
</comment>
<comment type="function">
    <text evidence="17">Catalyzes the conversion of 3-deoxy-D-arabino-heptulosonate 7-phosphate (DAHP) to dehydroquinate (DHQ).</text>
</comment>
<comment type="catalytic activity">
    <reaction evidence="1 17">
        <text>7-phospho-2-dehydro-3-deoxy-D-arabino-heptonate = 3-dehydroquinate + phosphate</text>
        <dbReference type="Rhea" id="RHEA:21968"/>
        <dbReference type="ChEBI" id="CHEBI:32364"/>
        <dbReference type="ChEBI" id="CHEBI:43474"/>
        <dbReference type="ChEBI" id="CHEBI:58394"/>
        <dbReference type="EC" id="4.2.3.4"/>
    </reaction>
</comment>
<feature type="binding site" evidence="16">
    <location>
        <position position="16"/>
    </location>
    <ligand>
        <name>Mg(2+)</name>
        <dbReference type="ChEBI" id="CHEBI:18420"/>
    </ligand>
</feature>
<dbReference type="PROSITE" id="PS01128">
    <property type="entry name" value="SHIKIMATE_KINASE"/>
    <property type="match status" value="1"/>
</dbReference>
<dbReference type="PANTHER" id="PTHR43622:SF7">
    <property type="entry name" value="3-DEHYDROQUINATE SYNTHASE, CHLOROPLASTIC"/>
    <property type="match status" value="1"/>
</dbReference>
<keyword evidence="16" id="KW-0460">Magnesium</keyword>
<dbReference type="Proteomes" id="UP000548476">
    <property type="component" value="Unassembled WGS sequence"/>
</dbReference>
<dbReference type="InterPro" id="IPR031322">
    <property type="entry name" value="Shikimate/glucono_kinase"/>
</dbReference>
<evidence type="ECO:0000256" key="10">
    <source>
        <dbReference type="ARBA" id="ARBA00022840"/>
    </source>
</evidence>
<comment type="function">
    <text evidence="16">Catalyzes the specific phosphorylation of the 3-hydroxyl group of shikimic acid using ATP as a cosubstrate.</text>
</comment>
<comment type="cofactor">
    <cofactor evidence="17">
        <name>Co(2+)</name>
        <dbReference type="ChEBI" id="CHEBI:48828"/>
    </cofactor>
    <cofactor evidence="17">
        <name>Zn(2+)</name>
        <dbReference type="ChEBI" id="CHEBI:29105"/>
    </cofactor>
    <text evidence="17">Binds 1 divalent metal cation per subunit. Can use either Co(2+) or Zn(2+).</text>
</comment>
<comment type="catalytic activity">
    <reaction evidence="15 16">
        <text>shikimate + ATP = 3-phosphoshikimate + ADP + H(+)</text>
        <dbReference type="Rhea" id="RHEA:13121"/>
        <dbReference type="ChEBI" id="CHEBI:15378"/>
        <dbReference type="ChEBI" id="CHEBI:30616"/>
        <dbReference type="ChEBI" id="CHEBI:36208"/>
        <dbReference type="ChEBI" id="CHEBI:145989"/>
        <dbReference type="ChEBI" id="CHEBI:456216"/>
        <dbReference type="EC" id="2.7.1.71"/>
    </reaction>
</comment>
<feature type="binding site" evidence="17">
    <location>
        <position position="348"/>
    </location>
    <ligand>
        <name>Zn(2+)</name>
        <dbReference type="ChEBI" id="CHEBI:29105"/>
    </ligand>
</feature>
<dbReference type="SUPFAM" id="SSF56796">
    <property type="entry name" value="Dehydroquinate synthase-like"/>
    <property type="match status" value="1"/>
</dbReference>
<feature type="binding site" evidence="17">
    <location>
        <begin position="293"/>
        <end position="294"/>
    </location>
    <ligand>
        <name>NAD(+)</name>
        <dbReference type="ChEBI" id="CHEBI:57540"/>
    </ligand>
</feature>
<evidence type="ECO:0000313" key="21">
    <source>
        <dbReference type="Proteomes" id="UP000548476"/>
    </source>
</evidence>
<comment type="pathway">
    <text evidence="4 16">Metabolic intermediate biosynthesis; chorismate biosynthesis; chorismate from D-erythrose 4-phosphate and phosphoenolpyruvate: step 5/7.</text>
</comment>
<keyword evidence="17" id="KW-0862">Zinc</keyword>
<feature type="domain" description="3-dehydroquinate synthase C-terminal" evidence="19">
    <location>
        <begin position="345"/>
        <end position="485"/>
    </location>
</feature>
<keyword evidence="9 16" id="KW-0418">Kinase</keyword>
<protein>
    <recommendedName>
        <fullName evidence="16 17">Multifunctional fusion protein</fullName>
    </recommendedName>
    <domain>
        <recommendedName>
            <fullName evidence="16">Shikimate kinase</fullName>
            <shortName evidence="16">SK</shortName>
            <ecNumber evidence="16">2.7.1.71</ecNumber>
        </recommendedName>
    </domain>
    <domain>
        <recommendedName>
            <fullName evidence="17">3-dehydroquinate synthase</fullName>
            <shortName evidence="17">DHQS</shortName>
            <ecNumber evidence="17">4.2.3.4</ecNumber>
        </recommendedName>
    </domain>
</protein>
<dbReference type="Pfam" id="PF24621">
    <property type="entry name" value="DHQS_C"/>
    <property type="match status" value="1"/>
</dbReference>
<dbReference type="Gene3D" id="3.40.50.300">
    <property type="entry name" value="P-loop containing nucleotide triphosphate hydrolases"/>
    <property type="match status" value="1"/>
</dbReference>
<dbReference type="GO" id="GO:0000287">
    <property type="term" value="F:magnesium ion binding"/>
    <property type="evidence" value="ECO:0007669"/>
    <property type="project" value="UniProtKB-UniRule"/>
</dbReference>
<evidence type="ECO:0000256" key="1">
    <source>
        <dbReference type="ARBA" id="ARBA00001393"/>
    </source>
</evidence>
<feature type="binding site" evidence="17">
    <location>
        <position position="411"/>
    </location>
    <ligand>
        <name>Zn(2+)</name>
        <dbReference type="ChEBI" id="CHEBI:29105"/>
    </ligand>
</feature>
<evidence type="ECO:0000256" key="11">
    <source>
        <dbReference type="ARBA" id="ARBA00023027"/>
    </source>
</evidence>
<feature type="binding site" evidence="16">
    <location>
        <position position="152"/>
    </location>
    <ligand>
        <name>ATP</name>
        <dbReference type="ChEBI" id="CHEBI:30616"/>
    </ligand>
</feature>
<dbReference type="Gene3D" id="3.40.50.1970">
    <property type="match status" value="1"/>
</dbReference>
<evidence type="ECO:0000259" key="18">
    <source>
        <dbReference type="Pfam" id="PF01761"/>
    </source>
</evidence>
<dbReference type="InterPro" id="IPR056179">
    <property type="entry name" value="DHQS_C"/>
</dbReference>
<keyword evidence="12 17" id="KW-0057">Aromatic amino acid biosynthesis</keyword>
<evidence type="ECO:0000256" key="16">
    <source>
        <dbReference type="HAMAP-Rule" id="MF_00109"/>
    </source>
</evidence>
<comment type="cofactor">
    <cofactor evidence="2 17">
        <name>NAD(+)</name>
        <dbReference type="ChEBI" id="CHEBI:57540"/>
    </cofactor>
</comment>
<name>A0A841FUM7_9ACTN</name>
<comment type="similarity">
    <text evidence="16">Belongs to the shikimate kinase family.</text>
</comment>
<evidence type="ECO:0000256" key="6">
    <source>
        <dbReference type="ARBA" id="ARBA00022605"/>
    </source>
</evidence>
<keyword evidence="5 17" id="KW-0963">Cytoplasm</keyword>
<dbReference type="CDD" id="cd08195">
    <property type="entry name" value="DHQS"/>
    <property type="match status" value="1"/>
</dbReference>
<dbReference type="Gene3D" id="1.20.1090.10">
    <property type="entry name" value="Dehydroquinate synthase-like - alpha domain"/>
    <property type="match status" value="1"/>
</dbReference>
<feature type="binding site" evidence="16">
    <location>
        <position position="80"/>
    </location>
    <ligand>
        <name>substrate</name>
    </ligand>
</feature>
<sequence>MKPVCVIVGPPGSGKTTVGAALAERLGVAFRDTDLDIETLAGKPIPEIFIDEGEDHFRALERQAVADALTGHDGVLALGGGAILADATRALLGGHRVVFLNVGLTDAVRRVGLGAGRPLLEMNPRATLKVLMDQRLPLYRDVATVTVETDDRDPAGIVDELLAHVGERPVRIPFGGAADYDAVIGRDLWSHVPEYLTGAAQAAILHTAPLAERAAALAVAVADAGVRPLLTEVPDAEAAKSVEVAAACWDHLGAAGFTRTDVVIGLGGGAVTDLAGFVAAAWLRGVRVIHLPTSLLGMVDAAIGGKTGVNVAAGKNLVGAFHPPAVVLCDLSTLESLPSADLAAGLAEVVKCGFIADAEILRRVEADPKAALVADSALLADIAARAIRVKAEVVTEDLRESGRRAFLNYGHTFAHAIEKVENYRWRHGDAVAVGMVFAAHLGRLTGRVDVVGRTVAILESLGLPTHYEAGKFDGLLAAMRVDKKSVGATMRFVLLDAIGRPALVDDVTEEQLRTAYAEVSA</sequence>
<feature type="binding site" evidence="16">
    <location>
        <begin position="12"/>
        <end position="17"/>
    </location>
    <ligand>
        <name>ATP</name>
        <dbReference type="ChEBI" id="CHEBI:30616"/>
    </ligand>
</feature>
<evidence type="ECO:0000313" key="20">
    <source>
        <dbReference type="EMBL" id="MBB6039484.1"/>
    </source>
</evidence>
<evidence type="ECO:0000259" key="19">
    <source>
        <dbReference type="Pfam" id="PF24621"/>
    </source>
</evidence>
<dbReference type="InterPro" id="IPR030960">
    <property type="entry name" value="DHQS/DOIS_N"/>
</dbReference>
<dbReference type="InterPro" id="IPR016037">
    <property type="entry name" value="DHQ_synth_AroB"/>
</dbReference>
<comment type="subunit">
    <text evidence="16">Monomer.</text>
</comment>
<dbReference type="GO" id="GO:0009073">
    <property type="term" value="P:aromatic amino acid family biosynthetic process"/>
    <property type="evidence" value="ECO:0007669"/>
    <property type="project" value="UniProtKB-KW"/>
</dbReference>
<dbReference type="HAMAP" id="MF_00110">
    <property type="entry name" value="DHQ_synthase"/>
    <property type="match status" value="1"/>
</dbReference>
<feature type="binding site" evidence="17">
    <location>
        <position position="306"/>
    </location>
    <ligand>
        <name>NAD(+)</name>
        <dbReference type="ChEBI" id="CHEBI:57540"/>
    </ligand>
</feature>
<dbReference type="GO" id="GO:0008652">
    <property type="term" value="P:amino acid biosynthetic process"/>
    <property type="evidence" value="ECO:0007669"/>
    <property type="project" value="UniProtKB-KW"/>
</dbReference>
<dbReference type="CDD" id="cd00464">
    <property type="entry name" value="SK"/>
    <property type="match status" value="1"/>
</dbReference>
<feature type="binding site" evidence="16">
    <location>
        <position position="117"/>
    </location>
    <ligand>
        <name>ATP</name>
        <dbReference type="ChEBI" id="CHEBI:30616"/>
    </ligand>
</feature>
<feature type="binding site" evidence="16">
    <location>
        <position position="34"/>
    </location>
    <ligand>
        <name>substrate</name>
    </ligand>
</feature>
<evidence type="ECO:0000256" key="3">
    <source>
        <dbReference type="ARBA" id="ARBA00004661"/>
    </source>
</evidence>
<accession>A0A841FUM7</accession>
<keyword evidence="11 17" id="KW-0520">NAD</keyword>
<dbReference type="Pfam" id="PF01761">
    <property type="entry name" value="DHQ_synthase"/>
    <property type="match status" value="1"/>
</dbReference>
<dbReference type="UniPathway" id="UPA00053">
    <property type="reaction ID" value="UER00085"/>
</dbReference>
<keyword evidence="10 16" id="KW-0067">ATP-binding</keyword>
<dbReference type="SUPFAM" id="SSF52540">
    <property type="entry name" value="P-loop containing nucleoside triphosphate hydrolases"/>
    <property type="match status" value="1"/>
</dbReference>
<dbReference type="EC" id="2.7.1.71" evidence="16"/>
<feature type="binding site" evidence="17">
    <location>
        <begin position="235"/>
        <end position="240"/>
    </location>
    <ligand>
        <name>NAD(+)</name>
        <dbReference type="ChEBI" id="CHEBI:57540"/>
    </ligand>
</feature>
<keyword evidence="17" id="KW-0479">Metal-binding</keyword>
<evidence type="ECO:0000256" key="17">
    <source>
        <dbReference type="HAMAP-Rule" id="MF_00110"/>
    </source>
</evidence>
<dbReference type="NCBIfam" id="TIGR01357">
    <property type="entry name" value="aroB"/>
    <property type="match status" value="1"/>
</dbReference>
<organism evidence="20 21">
    <name type="scientific">Phytomonospora endophytica</name>
    <dbReference type="NCBI Taxonomy" id="714109"/>
    <lineage>
        <taxon>Bacteria</taxon>
        <taxon>Bacillati</taxon>
        <taxon>Actinomycetota</taxon>
        <taxon>Actinomycetes</taxon>
        <taxon>Micromonosporales</taxon>
        <taxon>Micromonosporaceae</taxon>
        <taxon>Phytomonospora</taxon>
    </lineage>
</organism>
<feature type="binding site" evidence="16">
    <location>
        <position position="135"/>
    </location>
    <ligand>
        <name>substrate</name>
    </ligand>
</feature>
<evidence type="ECO:0000256" key="2">
    <source>
        <dbReference type="ARBA" id="ARBA00001911"/>
    </source>
</evidence>
<dbReference type="GO" id="GO:0009423">
    <property type="term" value="P:chorismate biosynthetic process"/>
    <property type="evidence" value="ECO:0007669"/>
    <property type="project" value="UniProtKB-UniRule"/>
</dbReference>
<keyword evidence="7 16" id="KW-0808">Transferase</keyword>
<evidence type="ECO:0000256" key="12">
    <source>
        <dbReference type="ARBA" id="ARBA00023141"/>
    </source>
</evidence>
<comment type="similarity">
    <text evidence="17">Belongs to the sugar phosphate cyclases superfamily. Dehydroquinate synthase family.</text>
</comment>
<dbReference type="PRINTS" id="PR01100">
    <property type="entry name" value="SHIKIMTKNASE"/>
</dbReference>
<dbReference type="PANTHER" id="PTHR43622">
    <property type="entry name" value="3-DEHYDROQUINATE SYNTHASE"/>
    <property type="match status" value="1"/>
</dbReference>
<dbReference type="GO" id="GO:0005737">
    <property type="term" value="C:cytoplasm"/>
    <property type="evidence" value="ECO:0007669"/>
    <property type="project" value="UniProtKB-SubCell"/>
</dbReference>
<evidence type="ECO:0000256" key="14">
    <source>
        <dbReference type="ARBA" id="ARBA00023268"/>
    </source>
</evidence>
<comment type="subcellular location">
    <subcellularLocation>
        <location evidence="17">Cytoplasm</location>
    </subcellularLocation>
</comment>
<feature type="binding site" evidence="17">
    <location>
        <position position="315"/>
    </location>
    <ligand>
        <name>NAD(+)</name>
        <dbReference type="ChEBI" id="CHEBI:57540"/>
    </ligand>
</feature>
<feature type="domain" description="3-dehydroquinate synthase N-terminal" evidence="18">
    <location>
        <begin position="232"/>
        <end position="342"/>
    </location>
</feature>
<feature type="binding site" evidence="17">
    <location>
        <position position="427"/>
    </location>
    <ligand>
        <name>Zn(2+)</name>
        <dbReference type="ChEBI" id="CHEBI:29105"/>
    </ligand>
</feature>
<keyword evidence="14" id="KW-0511">Multifunctional enzyme</keyword>
<dbReference type="GO" id="GO:0004765">
    <property type="term" value="F:shikimate kinase activity"/>
    <property type="evidence" value="ECO:0007669"/>
    <property type="project" value="UniProtKB-UniRule"/>
</dbReference>
<evidence type="ECO:0000256" key="5">
    <source>
        <dbReference type="ARBA" id="ARBA00022490"/>
    </source>
</evidence>
<dbReference type="InterPro" id="IPR023000">
    <property type="entry name" value="Shikimate_kinase_CS"/>
</dbReference>
<comment type="caution">
    <text evidence="17">Lacks conserved residue(s) required for the propagation of feature annotation.</text>
</comment>
<keyword evidence="13 17" id="KW-0456">Lyase</keyword>
<keyword evidence="6 17" id="KW-0028">Amino-acid biosynthesis</keyword>
<dbReference type="EMBL" id="JACHGT010000022">
    <property type="protein sequence ID" value="MBB6039484.1"/>
    <property type="molecule type" value="Genomic_DNA"/>
</dbReference>
<dbReference type="InterPro" id="IPR027417">
    <property type="entry name" value="P-loop_NTPase"/>
</dbReference>
<proteinExistence type="inferred from homology"/>
<dbReference type="InterPro" id="IPR050071">
    <property type="entry name" value="Dehydroquinate_synthase"/>
</dbReference>
<feature type="binding site" evidence="17">
    <location>
        <begin position="269"/>
        <end position="273"/>
    </location>
    <ligand>
        <name>NAD(+)</name>
        <dbReference type="ChEBI" id="CHEBI:57540"/>
    </ligand>
</feature>
<evidence type="ECO:0000256" key="13">
    <source>
        <dbReference type="ARBA" id="ARBA00023239"/>
    </source>
</evidence>
<keyword evidence="8 17" id="KW-0547">Nucleotide-binding</keyword>
<comment type="caution">
    <text evidence="20">The sequence shown here is derived from an EMBL/GenBank/DDBJ whole genome shotgun (WGS) entry which is preliminary data.</text>
</comment>
<dbReference type="GO" id="GO:0003856">
    <property type="term" value="F:3-dehydroquinate synthase activity"/>
    <property type="evidence" value="ECO:0007669"/>
    <property type="project" value="UniProtKB-UniRule"/>
</dbReference>
<evidence type="ECO:0000256" key="15">
    <source>
        <dbReference type="ARBA" id="ARBA00048567"/>
    </source>
</evidence>
<keyword evidence="17" id="KW-0170">Cobalt</keyword>
<reference evidence="20 21" key="1">
    <citation type="submission" date="2020-08" db="EMBL/GenBank/DDBJ databases">
        <title>Genomic Encyclopedia of Type Strains, Phase IV (KMG-IV): sequencing the most valuable type-strain genomes for metagenomic binning, comparative biology and taxonomic classification.</title>
        <authorList>
            <person name="Goeker M."/>
        </authorList>
    </citation>
    <scope>NUCLEOTIDE SEQUENCE [LARGE SCALE GENOMIC DNA]</scope>
    <source>
        <strain evidence="20 21">YIM 65646</strain>
    </source>
</reference>